<dbReference type="OrthoDB" id="382013at2759"/>
<protein>
    <recommendedName>
        <fullName evidence="3">DUF5050 domain-containing protein</fullName>
    </recommendedName>
</protein>
<evidence type="ECO:0000313" key="1">
    <source>
        <dbReference type="EMBL" id="VDI79587.1"/>
    </source>
</evidence>
<dbReference type="InterPro" id="IPR011042">
    <property type="entry name" value="6-blade_b-propeller_TolB-like"/>
</dbReference>
<accession>A0A8B6HJA3</accession>
<evidence type="ECO:0008006" key="3">
    <source>
        <dbReference type="Google" id="ProtNLM"/>
    </source>
</evidence>
<evidence type="ECO:0000313" key="2">
    <source>
        <dbReference type="Proteomes" id="UP000596742"/>
    </source>
</evidence>
<organism evidence="1 2">
    <name type="scientific">Mytilus galloprovincialis</name>
    <name type="common">Mediterranean mussel</name>
    <dbReference type="NCBI Taxonomy" id="29158"/>
    <lineage>
        <taxon>Eukaryota</taxon>
        <taxon>Metazoa</taxon>
        <taxon>Spiralia</taxon>
        <taxon>Lophotrochozoa</taxon>
        <taxon>Mollusca</taxon>
        <taxon>Bivalvia</taxon>
        <taxon>Autobranchia</taxon>
        <taxon>Pteriomorphia</taxon>
        <taxon>Mytilida</taxon>
        <taxon>Mytiloidea</taxon>
        <taxon>Mytilidae</taxon>
        <taxon>Mytilinae</taxon>
        <taxon>Mytilus</taxon>
    </lineage>
</organism>
<dbReference type="AlphaFoldDB" id="A0A8B6HJA3"/>
<dbReference type="SMART" id="SM00135">
    <property type="entry name" value="LY"/>
    <property type="match status" value="5"/>
</dbReference>
<gene>
    <name evidence="1" type="ORF">MGAL_10B078229</name>
</gene>
<dbReference type="Proteomes" id="UP000596742">
    <property type="component" value="Unassembled WGS sequence"/>
</dbReference>
<dbReference type="EMBL" id="UYJE01010082">
    <property type="protein sequence ID" value="VDI79587.1"/>
    <property type="molecule type" value="Genomic_DNA"/>
</dbReference>
<dbReference type="Gene3D" id="2.120.10.30">
    <property type="entry name" value="TolB, C-terminal domain"/>
    <property type="match status" value="2"/>
</dbReference>
<comment type="caution">
    <text evidence="1">The sequence shown here is derived from an EMBL/GenBank/DDBJ whole genome shotgun (WGS) entry which is preliminary data.</text>
</comment>
<proteinExistence type="predicted"/>
<reference evidence="1" key="1">
    <citation type="submission" date="2018-11" db="EMBL/GenBank/DDBJ databases">
        <authorList>
            <person name="Alioto T."/>
            <person name="Alioto T."/>
        </authorList>
    </citation>
    <scope>NUCLEOTIDE SEQUENCE</scope>
</reference>
<name>A0A8B6HJA3_MYTGA</name>
<dbReference type="InterPro" id="IPR000033">
    <property type="entry name" value="LDLR_classB_rpt"/>
</dbReference>
<sequence>MTDDNGRIYEYNLETRTVSYLLTNIQSDVYSITYDYNNGYIYFPRLHKNDIQRFKYPSDQPYTSEFVINASVPIGIAIDPLYDQVYWTEYNAGNIYRCNLDGSGKSRVLNDDPLFALTLDYQNRWLYYSTTLTTPIRSIQRSRLDGTEIHTVIKEEASDISIDYKDERIYWMNFATGDLKSANLNGTGDRKVFSTNTTIKNVGIHVLDSEIYCVNFNQILKVTLSPVKSARVIYPGTTRIYGLFVYKEKGLQNKIIFSTFGKIKEFNMDTGNGSDILINQQSYIHCFVYDSNNEYIYFPRADKNDILRFRYPSEQVYMTETVTQARRPIGVAIDQVDNHVYWTERTAPEELKRCNFDGPNKISILQDSELYALTLDYRNRWLYYSIYPTRSSIRRSSLNGTERQEIVDVTSNWFEYSSFAIIVNKCVAVPDRIGNELQNGMVIEKTLCVCLRLIVNETETDVFKRK</sequence>
<keyword evidence="2" id="KW-1185">Reference proteome</keyword>
<dbReference type="InterPro" id="IPR050778">
    <property type="entry name" value="Cueball_EGF_LRP_Nidogen"/>
</dbReference>
<dbReference type="SUPFAM" id="SSF63825">
    <property type="entry name" value="YWTD domain"/>
    <property type="match status" value="2"/>
</dbReference>
<dbReference type="PANTHER" id="PTHR46513">
    <property type="entry name" value="VITELLOGENIN RECEPTOR-LIKE PROTEIN-RELATED-RELATED"/>
    <property type="match status" value="1"/>
</dbReference>